<dbReference type="PANTHER" id="PTHR34220:SF7">
    <property type="entry name" value="SENSOR HISTIDINE KINASE YPDA"/>
    <property type="match status" value="1"/>
</dbReference>
<dbReference type="Pfam" id="PF06580">
    <property type="entry name" value="His_kinase"/>
    <property type="match status" value="1"/>
</dbReference>
<feature type="domain" description="Signal transduction histidine kinase internal region" evidence="2">
    <location>
        <begin position="147"/>
        <end position="224"/>
    </location>
</feature>
<dbReference type="GO" id="GO:0016020">
    <property type="term" value="C:membrane"/>
    <property type="evidence" value="ECO:0007669"/>
    <property type="project" value="InterPro"/>
</dbReference>
<dbReference type="Proteomes" id="UP000195772">
    <property type="component" value="Unassembled WGS sequence"/>
</dbReference>
<dbReference type="AlphaFoldDB" id="A0A1Y3QR42"/>
<dbReference type="EMBL" id="NFHB01000010">
    <property type="protein sequence ID" value="OUN02046.1"/>
    <property type="molecule type" value="Genomic_DNA"/>
</dbReference>
<keyword evidence="1" id="KW-0812">Transmembrane</keyword>
<dbReference type="PANTHER" id="PTHR34220">
    <property type="entry name" value="SENSOR HISTIDINE KINASE YPDA"/>
    <property type="match status" value="1"/>
</dbReference>
<dbReference type="InterPro" id="IPR050640">
    <property type="entry name" value="Bact_2-comp_sensor_kinase"/>
</dbReference>
<sequence length="340" mass="39130">MGYLEQAVRSRWAVPMTAFLIQLSQYWNTLVTVTWWSKRATVSVVWFCVLWLATILLLEIFLSRRFPFLVRCLMGTLVIAGVILTAMLVITLQSEKPWLTLGYDEVGYLIITYTICLLIGSIVLMINKEHRHEKEIEMLRIENLSSQYNAIANQISPHFFFNALSNLSSLVRGDKKQESLEYIGNLSGIFRYIIRFKESSLTTLGEELNFINSYKQLMDVRFAKSYTCEVDIPQQALNMRMPSLSLLPLFENIVKHNIIDSEHHMRITISFNDNNELVIANPVYPKLTPPESNGIGLTNLSNRYRLLLGKEIRIEKAEGGGDGVFRVFLPMVKMNIKHTR</sequence>
<dbReference type="InterPro" id="IPR010559">
    <property type="entry name" value="Sig_transdc_His_kin_internal"/>
</dbReference>
<keyword evidence="1" id="KW-0472">Membrane</keyword>
<feature type="transmembrane region" description="Helical" evidence="1">
    <location>
        <begin position="106"/>
        <end position="126"/>
    </location>
</feature>
<dbReference type="RefSeq" id="WP_087403401.1">
    <property type="nucleotide sequence ID" value="NZ_AP031440.1"/>
</dbReference>
<evidence type="ECO:0000313" key="4">
    <source>
        <dbReference type="Proteomes" id="UP000195772"/>
    </source>
</evidence>
<evidence type="ECO:0000313" key="3">
    <source>
        <dbReference type="EMBL" id="OUN02046.1"/>
    </source>
</evidence>
<organism evidence="3 4">
    <name type="scientific">Alistipes onderdonkii</name>
    <dbReference type="NCBI Taxonomy" id="328813"/>
    <lineage>
        <taxon>Bacteria</taxon>
        <taxon>Pseudomonadati</taxon>
        <taxon>Bacteroidota</taxon>
        <taxon>Bacteroidia</taxon>
        <taxon>Bacteroidales</taxon>
        <taxon>Rikenellaceae</taxon>
        <taxon>Alistipes</taxon>
    </lineage>
</organism>
<protein>
    <recommendedName>
        <fullName evidence="2">Signal transduction histidine kinase internal region domain-containing protein</fullName>
    </recommendedName>
</protein>
<proteinExistence type="predicted"/>
<accession>A0A1Y3QR42</accession>
<evidence type="ECO:0000256" key="1">
    <source>
        <dbReference type="SAM" id="Phobius"/>
    </source>
</evidence>
<dbReference type="OrthoDB" id="9809908at2"/>
<dbReference type="eggNOG" id="COG2972">
    <property type="taxonomic scope" value="Bacteria"/>
</dbReference>
<name>A0A1Y3QR42_9BACT</name>
<keyword evidence="1" id="KW-1133">Transmembrane helix</keyword>
<evidence type="ECO:0000259" key="2">
    <source>
        <dbReference type="Pfam" id="PF06580"/>
    </source>
</evidence>
<feature type="transmembrane region" description="Helical" evidence="1">
    <location>
        <begin position="68"/>
        <end position="94"/>
    </location>
</feature>
<feature type="transmembrane region" description="Helical" evidence="1">
    <location>
        <begin position="12"/>
        <end position="28"/>
    </location>
</feature>
<comment type="caution">
    <text evidence="3">The sequence shown here is derived from an EMBL/GenBank/DDBJ whole genome shotgun (WGS) entry which is preliminary data.</text>
</comment>
<gene>
    <name evidence="3" type="ORF">B5G41_13315</name>
</gene>
<feature type="transmembrane region" description="Helical" evidence="1">
    <location>
        <begin position="40"/>
        <end position="61"/>
    </location>
</feature>
<reference evidence="4" key="1">
    <citation type="submission" date="2017-04" db="EMBL/GenBank/DDBJ databases">
        <title>Function of individual gut microbiota members based on whole genome sequencing of pure cultures obtained from chicken caecum.</title>
        <authorList>
            <person name="Medvecky M."/>
            <person name="Cejkova D."/>
            <person name="Polansky O."/>
            <person name="Karasova D."/>
            <person name="Kubasova T."/>
            <person name="Cizek A."/>
            <person name="Rychlik I."/>
        </authorList>
    </citation>
    <scope>NUCLEOTIDE SEQUENCE [LARGE SCALE GENOMIC DNA]</scope>
    <source>
        <strain evidence="4">An90</strain>
    </source>
</reference>
<dbReference type="GO" id="GO:0000155">
    <property type="term" value="F:phosphorelay sensor kinase activity"/>
    <property type="evidence" value="ECO:0007669"/>
    <property type="project" value="InterPro"/>
</dbReference>